<feature type="transmembrane region" description="Helical" evidence="1">
    <location>
        <begin position="12"/>
        <end position="30"/>
    </location>
</feature>
<sequence>MKNIKFLRTIYWILWVAVLIVFYYSLRYAGDQAMEFTVLALIFWALAFGLNRYIKKLEANGEE</sequence>
<comment type="caution">
    <text evidence="2">The sequence shown here is derived from an EMBL/GenBank/DDBJ whole genome shotgun (WGS) entry which is preliminary data.</text>
</comment>
<evidence type="ECO:0000313" key="3">
    <source>
        <dbReference type="Proteomes" id="UP000636010"/>
    </source>
</evidence>
<keyword evidence="1" id="KW-0812">Transmembrane</keyword>
<keyword evidence="1" id="KW-0472">Membrane</keyword>
<dbReference type="EMBL" id="BMEC01000008">
    <property type="protein sequence ID" value="GGC40055.1"/>
    <property type="molecule type" value="Genomic_DNA"/>
</dbReference>
<gene>
    <name evidence="2" type="ORF">GCM10011506_26950</name>
</gene>
<organism evidence="2 3">
    <name type="scientific">Marivirga lumbricoides</name>
    <dbReference type="NCBI Taxonomy" id="1046115"/>
    <lineage>
        <taxon>Bacteria</taxon>
        <taxon>Pseudomonadati</taxon>
        <taxon>Bacteroidota</taxon>
        <taxon>Cytophagia</taxon>
        <taxon>Cytophagales</taxon>
        <taxon>Marivirgaceae</taxon>
        <taxon>Marivirga</taxon>
    </lineage>
</organism>
<proteinExistence type="predicted"/>
<dbReference type="Proteomes" id="UP000636010">
    <property type="component" value="Unassembled WGS sequence"/>
</dbReference>
<keyword evidence="3" id="KW-1185">Reference proteome</keyword>
<accession>A0ABQ1MN46</accession>
<dbReference type="RefSeq" id="WP_188464282.1">
    <property type="nucleotide sequence ID" value="NZ_BAABHU010000008.1"/>
</dbReference>
<keyword evidence="1" id="KW-1133">Transmembrane helix</keyword>
<feature type="transmembrane region" description="Helical" evidence="1">
    <location>
        <begin position="36"/>
        <end position="54"/>
    </location>
</feature>
<reference evidence="3" key="1">
    <citation type="journal article" date="2019" name="Int. J. Syst. Evol. Microbiol.">
        <title>The Global Catalogue of Microorganisms (GCM) 10K type strain sequencing project: providing services to taxonomists for standard genome sequencing and annotation.</title>
        <authorList>
            <consortium name="The Broad Institute Genomics Platform"/>
            <consortium name="The Broad Institute Genome Sequencing Center for Infectious Disease"/>
            <person name="Wu L."/>
            <person name="Ma J."/>
        </authorList>
    </citation>
    <scope>NUCLEOTIDE SEQUENCE [LARGE SCALE GENOMIC DNA]</scope>
    <source>
        <strain evidence="3">CGMCC 1.10832</strain>
    </source>
</reference>
<evidence type="ECO:0000256" key="1">
    <source>
        <dbReference type="SAM" id="Phobius"/>
    </source>
</evidence>
<evidence type="ECO:0000313" key="2">
    <source>
        <dbReference type="EMBL" id="GGC40055.1"/>
    </source>
</evidence>
<name>A0ABQ1MN46_9BACT</name>
<protein>
    <submittedName>
        <fullName evidence="2">Uncharacterized protein</fullName>
    </submittedName>
</protein>